<protein>
    <submittedName>
        <fullName evidence="2">T9SS type A sorting domain-containing protein</fullName>
    </submittedName>
</protein>
<sequence length="487" mass="52655">MKLSIVAALLLAVGMAAAWDPDVRLTDNSYSDNSYWSGQRRVAVDSAGRIHVIWYVMNSGLGTYRFQVYYKRFNPGAGWTQDTMLSADLYAASTHNKYPAITVGSTGRVVAAWGNDTSDGADAFIYYKTCLPEGEGNGGWDSVARLLSNGGTGFTRESPNLAATPDGHVHAVWREVKPGGGSCIAYRELIDTVWQAQVDLELNSNYKVYPAIAGGPDNSVHVVWHGRNGPSGYYNVWYTARADSTWGAMENVSNGSRHQMYPSVAVDPATGEPHAIWEGYEPSGTRLRIIHNRRAGGSWQTCDTVSESGSSYDQDIGQVAFTLDGSGHAVWVGRSDSSSSVGQLRYSQRLPSGTWSTPIDVTDTTGTRERPSVAASQFNLHVVWSDYRDGNSEMYYKHDSLVTAVGEGEQPAVPSSYAGVNFVGTVLWLKKGTSASPSWLMDAMGRKVAELGDGANDVSSLAPGVYFVRVAGAQAQARAVRKVVVTR</sequence>
<dbReference type="EMBL" id="VGIR01000076">
    <property type="protein sequence ID" value="MBM3332322.1"/>
    <property type="molecule type" value="Genomic_DNA"/>
</dbReference>
<name>A0A938BU50_UNCW3</name>
<evidence type="ECO:0000256" key="1">
    <source>
        <dbReference type="SAM" id="SignalP"/>
    </source>
</evidence>
<keyword evidence="1" id="KW-0732">Signal</keyword>
<evidence type="ECO:0000313" key="2">
    <source>
        <dbReference type="EMBL" id="MBM3332322.1"/>
    </source>
</evidence>
<proteinExistence type="predicted"/>
<dbReference type="AlphaFoldDB" id="A0A938BU50"/>
<accession>A0A938BU50</accession>
<reference evidence="2" key="1">
    <citation type="submission" date="2019-03" db="EMBL/GenBank/DDBJ databases">
        <title>Lake Tanganyika Metagenome-Assembled Genomes (MAGs).</title>
        <authorList>
            <person name="Tran P."/>
        </authorList>
    </citation>
    <scope>NUCLEOTIDE SEQUENCE</scope>
    <source>
        <strain evidence="2">K_DeepCast_150m_m2_040</strain>
    </source>
</reference>
<comment type="caution">
    <text evidence="2">The sequence shown here is derived from an EMBL/GenBank/DDBJ whole genome shotgun (WGS) entry which is preliminary data.</text>
</comment>
<organism evidence="2 3">
    <name type="scientific">candidate division WOR-3 bacterium</name>
    <dbReference type="NCBI Taxonomy" id="2052148"/>
    <lineage>
        <taxon>Bacteria</taxon>
        <taxon>Bacteria division WOR-3</taxon>
    </lineage>
</organism>
<gene>
    <name evidence="2" type="ORF">FJY68_10840</name>
</gene>
<evidence type="ECO:0000313" key="3">
    <source>
        <dbReference type="Proteomes" id="UP000779900"/>
    </source>
</evidence>
<feature type="chain" id="PRO_5037301212" evidence="1">
    <location>
        <begin position="19"/>
        <end position="487"/>
    </location>
</feature>
<feature type="signal peptide" evidence="1">
    <location>
        <begin position="1"/>
        <end position="18"/>
    </location>
</feature>
<dbReference type="Proteomes" id="UP000779900">
    <property type="component" value="Unassembled WGS sequence"/>
</dbReference>